<dbReference type="InterPro" id="IPR032816">
    <property type="entry name" value="VTT_dom"/>
</dbReference>
<feature type="transmembrane region" description="Helical" evidence="1">
    <location>
        <begin position="128"/>
        <end position="153"/>
    </location>
</feature>
<dbReference type="AlphaFoldDB" id="A0A0E0Q7Y6"/>
<dbReference type="STRING" id="4529.A0A0E0Q7Y6"/>
<protein>
    <recommendedName>
        <fullName evidence="2">VTT domain-containing protein</fullName>
    </recommendedName>
</protein>
<reference evidence="4" key="1">
    <citation type="submission" date="2013-06" db="EMBL/GenBank/DDBJ databases">
        <authorList>
            <person name="Zhao Q."/>
        </authorList>
    </citation>
    <scope>NUCLEOTIDE SEQUENCE</scope>
    <source>
        <strain evidence="4">cv. W1943</strain>
    </source>
</reference>
<dbReference type="eggNOG" id="ENOG502QV3G">
    <property type="taxonomic scope" value="Eukaryota"/>
</dbReference>
<dbReference type="PANTHER" id="PTHR46431">
    <property type="entry name" value="EXPRESSED PROTEIN"/>
    <property type="match status" value="1"/>
</dbReference>
<keyword evidence="1" id="KW-0812">Transmembrane</keyword>
<evidence type="ECO:0000256" key="1">
    <source>
        <dbReference type="SAM" id="Phobius"/>
    </source>
</evidence>
<dbReference type="Pfam" id="PF09335">
    <property type="entry name" value="VTT_dom"/>
    <property type="match status" value="1"/>
</dbReference>
<proteinExistence type="predicted"/>
<feature type="transmembrane region" description="Helical" evidence="1">
    <location>
        <begin position="50"/>
        <end position="75"/>
    </location>
</feature>
<dbReference type="OMA" id="EWESRTF"/>
<dbReference type="Gramene" id="ORUFI07G13890.2">
    <property type="protein sequence ID" value="ORUFI07G13890.2"/>
    <property type="gene ID" value="ORUFI07G13890"/>
</dbReference>
<sequence>MGMSGATNGCGAGEYIRIPEDVEAGLGKEAGKGEGEGECPAVLRWRAIRWWAQVAALGILLAGAAAAAVVFLGPLVIKKVIAPVIEWESRTFSRPVIALICFGAIAFFPSVLLPSSPFMWMAGMSFGYFYGFLIITAAMSIGMSLPFFIGSAFHSKIHRWLEKWPKKAAFVRLAGEGDWFHQFRAVALLRISPFPYLVFNYASVATNVKYGPYIAGSMAGTVHETFLAIYSGKLLQSLAVATTQGSFLSVDQIIYNGLGFSVAAVSTAAITIYAKKALQKLQADDELESAATTINFINVLNRGLWCNTVDSKIYTTIIKGISSIQNQVTGYD</sequence>
<dbReference type="PANTHER" id="PTHR46431:SF7">
    <property type="entry name" value="SNARE ASSOCIATED GOLGI PROTEIN FAMILY"/>
    <property type="match status" value="1"/>
</dbReference>
<evidence type="ECO:0000313" key="4">
    <source>
        <dbReference type="Proteomes" id="UP000008022"/>
    </source>
</evidence>
<feature type="transmembrane region" description="Helical" evidence="1">
    <location>
        <begin position="96"/>
        <end position="116"/>
    </location>
</feature>
<keyword evidence="1" id="KW-1133">Transmembrane helix</keyword>
<organism evidence="3 4">
    <name type="scientific">Oryza rufipogon</name>
    <name type="common">Brownbeard rice</name>
    <name type="synonym">Asian wild rice</name>
    <dbReference type="NCBI Taxonomy" id="4529"/>
    <lineage>
        <taxon>Eukaryota</taxon>
        <taxon>Viridiplantae</taxon>
        <taxon>Streptophyta</taxon>
        <taxon>Embryophyta</taxon>
        <taxon>Tracheophyta</taxon>
        <taxon>Spermatophyta</taxon>
        <taxon>Magnoliopsida</taxon>
        <taxon>Liliopsida</taxon>
        <taxon>Poales</taxon>
        <taxon>Poaceae</taxon>
        <taxon>BOP clade</taxon>
        <taxon>Oryzoideae</taxon>
        <taxon>Oryzeae</taxon>
        <taxon>Oryzinae</taxon>
        <taxon>Oryza</taxon>
    </lineage>
</organism>
<accession>A0A0E0Q7Y6</accession>
<feature type="domain" description="VTT" evidence="2">
    <location>
        <begin position="113"/>
        <end position="233"/>
    </location>
</feature>
<name>A0A0E0Q7Y6_ORYRU</name>
<evidence type="ECO:0000259" key="2">
    <source>
        <dbReference type="Pfam" id="PF09335"/>
    </source>
</evidence>
<keyword evidence="4" id="KW-1185">Reference proteome</keyword>
<reference evidence="3" key="2">
    <citation type="submission" date="2015-06" db="UniProtKB">
        <authorList>
            <consortium name="EnsemblPlants"/>
        </authorList>
    </citation>
    <scope>IDENTIFICATION</scope>
</reference>
<keyword evidence="1" id="KW-0472">Membrane</keyword>
<evidence type="ECO:0000313" key="3">
    <source>
        <dbReference type="EnsemblPlants" id="ORUFI07G13890.2"/>
    </source>
</evidence>
<dbReference type="EnsemblPlants" id="ORUFI07G13890.2">
    <property type="protein sequence ID" value="ORUFI07G13890.2"/>
    <property type="gene ID" value="ORUFI07G13890"/>
</dbReference>
<dbReference type="Proteomes" id="UP000008022">
    <property type="component" value="Unassembled WGS sequence"/>
</dbReference>